<comment type="caution">
    <text evidence="1">The sequence shown here is derived from an EMBL/GenBank/DDBJ whole genome shotgun (WGS) entry which is preliminary data.</text>
</comment>
<evidence type="ECO:0000313" key="2">
    <source>
        <dbReference type="Proteomes" id="UP000821845"/>
    </source>
</evidence>
<dbReference type="EMBL" id="CM023482">
    <property type="protein sequence ID" value="KAH6938419.1"/>
    <property type="molecule type" value="Genomic_DNA"/>
</dbReference>
<organism evidence="1 2">
    <name type="scientific">Hyalomma asiaticum</name>
    <name type="common">Tick</name>
    <dbReference type="NCBI Taxonomy" id="266040"/>
    <lineage>
        <taxon>Eukaryota</taxon>
        <taxon>Metazoa</taxon>
        <taxon>Ecdysozoa</taxon>
        <taxon>Arthropoda</taxon>
        <taxon>Chelicerata</taxon>
        <taxon>Arachnida</taxon>
        <taxon>Acari</taxon>
        <taxon>Parasitiformes</taxon>
        <taxon>Ixodida</taxon>
        <taxon>Ixodoidea</taxon>
        <taxon>Ixodidae</taxon>
        <taxon>Hyalomminae</taxon>
        <taxon>Hyalomma</taxon>
    </lineage>
</organism>
<accession>A0ACB7SXC9</accession>
<gene>
    <name evidence="1" type="ORF">HPB50_009161</name>
</gene>
<proteinExistence type="predicted"/>
<dbReference type="Proteomes" id="UP000821845">
    <property type="component" value="Chromosome 2"/>
</dbReference>
<evidence type="ECO:0000313" key="1">
    <source>
        <dbReference type="EMBL" id="KAH6938419.1"/>
    </source>
</evidence>
<keyword evidence="2" id="KW-1185">Reference proteome</keyword>
<name>A0ACB7SXC9_HYAAI</name>
<sequence>MAAPAAPETSYSVGSEQLPSRVVQQESRDYSGSGFLRAMPGTTGCSTGHRFRCRRGGTGKPFLEHIENLGTPLLCHRVWSRGLGAGLVLLSFLVLALGAWALWSAMELRRDPEAMVGCRSAGCHDQIAWLAMGLDPSADPCSDADAYVCGRIRWQSEDHANTMDDMRRRWYLEGSRFLEKHQRPAAAFALYNACMSETVQASAGSESMMSFLVEIGLPWPYISSGRHRHFLDVILDLCINWGVHLWFELSLRRVPGNPRHSLYVSALPTINHWQRSLNSTWSRDSRLQYARTFYGLFNANNTETSLIEDLVDDEEGILEIVNRSVQGAVRSPSSIAISRIGAETPNVSSGQWMAFLNAHLQPHLLKDDDRLLLTDNVLFTLVNHLLARFTSDEVLRYVAWWFVQEYADLALGTVSGTGLGAEKSRHVFHIESFDFSWRRTEPERVALSMSKLSLESMALIFWDIKSALTRLLRSAMWMDEAARNEAIAIVSNITLEPWITMPRTVEMHAARQKTPRAVTIQSGTTRPAFDLWLEAARQHKRLAVNWPLDDALQQDRLHYSGLAEYNAWWNSVFLHPSAMSGPVFSTDAPKSAVYGGFAGILARRLVEAVDFRVGTYLDAKRNLHDWLSPGAREAFLDRIVCAEDDTVLMDVAAIEALLETQRGLLAERNNYYVLPGLGTRLTPAMLFFVAFCRARCGLARGCNQVVRHVRAFDQAFGCPTKTAKCSFFGD</sequence>
<reference evidence="1" key="1">
    <citation type="submission" date="2020-05" db="EMBL/GenBank/DDBJ databases">
        <title>Large-scale comparative analyses of tick genomes elucidate their genetic diversity and vector capacities.</title>
        <authorList>
            <person name="Jia N."/>
            <person name="Wang J."/>
            <person name="Shi W."/>
            <person name="Du L."/>
            <person name="Sun Y."/>
            <person name="Zhan W."/>
            <person name="Jiang J."/>
            <person name="Wang Q."/>
            <person name="Zhang B."/>
            <person name="Ji P."/>
            <person name="Sakyi L.B."/>
            <person name="Cui X."/>
            <person name="Yuan T."/>
            <person name="Jiang B."/>
            <person name="Yang W."/>
            <person name="Lam T.T.-Y."/>
            <person name="Chang Q."/>
            <person name="Ding S."/>
            <person name="Wang X."/>
            <person name="Zhu J."/>
            <person name="Ruan X."/>
            <person name="Zhao L."/>
            <person name="Wei J."/>
            <person name="Que T."/>
            <person name="Du C."/>
            <person name="Cheng J."/>
            <person name="Dai P."/>
            <person name="Han X."/>
            <person name="Huang E."/>
            <person name="Gao Y."/>
            <person name="Liu J."/>
            <person name="Shao H."/>
            <person name="Ye R."/>
            <person name="Li L."/>
            <person name="Wei W."/>
            <person name="Wang X."/>
            <person name="Wang C."/>
            <person name="Yang T."/>
            <person name="Huo Q."/>
            <person name="Li W."/>
            <person name="Guo W."/>
            <person name="Chen H."/>
            <person name="Zhou L."/>
            <person name="Ni X."/>
            <person name="Tian J."/>
            <person name="Zhou Y."/>
            <person name="Sheng Y."/>
            <person name="Liu T."/>
            <person name="Pan Y."/>
            <person name="Xia L."/>
            <person name="Li J."/>
            <person name="Zhao F."/>
            <person name="Cao W."/>
        </authorList>
    </citation>
    <scope>NUCLEOTIDE SEQUENCE</scope>
    <source>
        <strain evidence="1">Hyas-2018</strain>
    </source>
</reference>
<protein>
    <submittedName>
        <fullName evidence="1">Uncharacterized protein</fullName>
    </submittedName>
</protein>